<evidence type="ECO:0000313" key="2">
    <source>
        <dbReference type="EMBL" id="KAA6377157.1"/>
    </source>
</evidence>
<name>A0A5J4V3G7_9EUKA</name>
<accession>A0A5J4V3G7</accession>
<feature type="chain" id="PRO_5023811344" description="Transmembrane protein" evidence="1">
    <location>
        <begin position="19"/>
        <end position="263"/>
    </location>
</feature>
<comment type="caution">
    <text evidence="2">The sequence shown here is derived from an EMBL/GenBank/DDBJ whole genome shotgun (WGS) entry which is preliminary data.</text>
</comment>
<sequence length="263" mass="30399">MLLIVHVLLTITLKAIHAQKINNQHLMKSHLIMKFAKQHLVMAVLILAKVKMLDKDAKAQVAMKQQDVRMIHLSSKNHALTAILIILYHLTVNNLTDQLIQQCGLVQVTLNITGPLAYLLYVILEPSLNATVQTIQLMIQKVVSVTNIIIFNIVNTPILEKHHFLWRNVQQPKIVSLKQNLLRMVNVCVQRTISQKIILVVLLRLTLMNAFEKSMDNKMDTYFWIELIITLLVYHEDAMRINFLLIETAHKEQNQPIFFITKH</sequence>
<dbReference type="EMBL" id="SNRW01010011">
    <property type="protein sequence ID" value="KAA6377157.1"/>
    <property type="molecule type" value="Genomic_DNA"/>
</dbReference>
<dbReference type="Proteomes" id="UP000324800">
    <property type="component" value="Unassembled WGS sequence"/>
</dbReference>
<keyword evidence="1" id="KW-0732">Signal</keyword>
<protein>
    <recommendedName>
        <fullName evidence="4">Transmembrane protein</fullName>
    </recommendedName>
</protein>
<reference evidence="2 3" key="1">
    <citation type="submission" date="2019-03" db="EMBL/GenBank/DDBJ databases">
        <title>Single cell metagenomics reveals metabolic interactions within the superorganism composed of flagellate Streblomastix strix and complex community of Bacteroidetes bacteria on its surface.</title>
        <authorList>
            <person name="Treitli S.C."/>
            <person name="Kolisko M."/>
            <person name="Husnik F."/>
            <person name="Keeling P."/>
            <person name="Hampl V."/>
        </authorList>
    </citation>
    <scope>NUCLEOTIDE SEQUENCE [LARGE SCALE GENOMIC DNA]</scope>
    <source>
        <strain evidence="2">ST1C</strain>
    </source>
</reference>
<evidence type="ECO:0000256" key="1">
    <source>
        <dbReference type="SAM" id="SignalP"/>
    </source>
</evidence>
<evidence type="ECO:0008006" key="4">
    <source>
        <dbReference type="Google" id="ProtNLM"/>
    </source>
</evidence>
<evidence type="ECO:0000313" key="3">
    <source>
        <dbReference type="Proteomes" id="UP000324800"/>
    </source>
</evidence>
<dbReference type="AlphaFoldDB" id="A0A5J4V3G7"/>
<feature type="signal peptide" evidence="1">
    <location>
        <begin position="1"/>
        <end position="18"/>
    </location>
</feature>
<gene>
    <name evidence="2" type="ORF">EZS28_027317</name>
</gene>
<organism evidence="2 3">
    <name type="scientific">Streblomastix strix</name>
    <dbReference type="NCBI Taxonomy" id="222440"/>
    <lineage>
        <taxon>Eukaryota</taxon>
        <taxon>Metamonada</taxon>
        <taxon>Preaxostyla</taxon>
        <taxon>Oxymonadida</taxon>
        <taxon>Streblomastigidae</taxon>
        <taxon>Streblomastix</taxon>
    </lineage>
</organism>
<proteinExistence type="predicted"/>